<sequence>MKHLMNNPKLYYLRALAIWLTLFCSHNLRSQEQNSYNILSVVFYNVENLFDTEDNPLTFDDDRTPTGKDVWTQEKYRDKIAKISRVLSEIGTEVAGTAPTVIGLCELENREVLEDLISHPNLAAYNYGIIHFDSPDSRGVDVGLLYKKGIFTPVNSVSRRLLFYETEDPSKRVYTRDQLVVSGVLDGDEMHFIVNHWPSRSGGEAKSSYRREKAAFLNKQIIDSLYQINPYSKIISMGDFNDDPTNKSFKKILNTRASKENLKFQELYNPMEKMLKEGHGTLAYRDSWNLFDQIYMTQALTGTDFSGYQFYRAGIFNKAYLVTPGGQYKGYPYRSYGYGGYTGGYSDHFPVYIYLIKSQSPSSSPGGGG</sequence>
<protein>
    <submittedName>
        <fullName evidence="2">Endonuclease/exonuclease/phosphatase family protein</fullName>
    </submittedName>
</protein>
<dbReference type="EMBL" id="JAVRHO010000003">
    <property type="protein sequence ID" value="MDT0645621.1"/>
    <property type="molecule type" value="Genomic_DNA"/>
</dbReference>
<keyword evidence="3" id="KW-1185">Reference proteome</keyword>
<gene>
    <name evidence="2" type="ORF">RM545_02870</name>
</gene>
<name>A0ABU3CGY7_9FLAO</name>
<accession>A0ABU3CGY7</accession>
<keyword evidence="2" id="KW-0378">Hydrolase</keyword>
<evidence type="ECO:0000313" key="3">
    <source>
        <dbReference type="Proteomes" id="UP001245285"/>
    </source>
</evidence>
<keyword evidence="2" id="KW-0540">Nuclease</keyword>
<keyword evidence="2" id="KW-0255">Endonuclease</keyword>
<proteinExistence type="predicted"/>
<dbReference type="Proteomes" id="UP001245285">
    <property type="component" value="Unassembled WGS sequence"/>
</dbReference>
<dbReference type="GO" id="GO:0004519">
    <property type="term" value="F:endonuclease activity"/>
    <property type="evidence" value="ECO:0007669"/>
    <property type="project" value="UniProtKB-KW"/>
</dbReference>
<dbReference type="Pfam" id="PF19580">
    <property type="entry name" value="Exo_endo_phos_3"/>
    <property type="match status" value="1"/>
</dbReference>
<dbReference type="Gene3D" id="3.60.10.10">
    <property type="entry name" value="Endonuclease/exonuclease/phosphatase"/>
    <property type="match status" value="1"/>
</dbReference>
<evidence type="ECO:0000313" key="2">
    <source>
        <dbReference type="EMBL" id="MDT0645621.1"/>
    </source>
</evidence>
<dbReference type="PANTHER" id="PTHR42834:SF1">
    <property type="entry name" value="ENDONUCLEASE_EXONUCLEASE_PHOSPHATASE FAMILY PROTEIN (AFU_ORTHOLOGUE AFUA_3G09210)"/>
    <property type="match status" value="1"/>
</dbReference>
<dbReference type="InterPro" id="IPR005135">
    <property type="entry name" value="Endo/exonuclease/phosphatase"/>
</dbReference>
<organism evidence="2 3">
    <name type="scientific">Autumnicola lenta</name>
    <dbReference type="NCBI Taxonomy" id="3075593"/>
    <lineage>
        <taxon>Bacteria</taxon>
        <taxon>Pseudomonadati</taxon>
        <taxon>Bacteroidota</taxon>
        <taxon>Flavobacteriia</taxon>
        <taxon>Flavobacteriales</taxon>
        <taxon>Flavobacteriaceae</taxon>
        <taxon>Autumnicola</taxon>
    </lineage>
</organism>
<dbReference type="RefSeq" id="WP_311493812.1">
    <property type="nucleotide sequence ID" value="NZ_JAVRHO010000003.1"/>
</dbReference>
<dbReference type="InterPro" id="IPR036691">
    <property type="entry name" value="Endo/exonu/phosph_ase_sf"/>
</dbReference>
<dbReference type="SUPFAM" id="SSF56219">
    <property type="entry name" value="DNase I-like"/>
    <property type="match status" value="1"/>
</dbReference>
<feature type="domain" description="Endonuclease/exonuclease/phosphatase" evidence="1">
    <location>
        <begin position="40"/>
        <end position="357"/>
    </location>
</feature>
<comment type="caution">
    <text evidence="2">The sequence shown here is derived from an EMBL/GenBank/DDBJ whole genome shotgun (WGS) entry which is preliminary data.</text>
</comment>
<evidence type="ECO:0000259" key="1">
    <source>
        <dbReference type="Pfam" id="PF19580"/>
    </source>
</evidence>
<reference evidence="2 3" key="1">
    <citation type="submission" date="2023-09" db="EMBL/GenBank/DDBJ databases">
        <authorList>
            <person name="Rey-Velasco X."/>
        </authorList>
    </citation>
    <scope>NUCLEOTIDE SEQUENCE [LARGE SCALE GENOMIC DNA]</scope>
    <source>
        <strain evidence="2 3">F260</strain>
    </source>
</reference>
<dbReference type="PANTHER" id="PTHR42834">
    <property type="entry name" value="ENDONUCLEASE/EXONUCLEASE/PHOSPHATASE FAMILY PROTEIN (AFU_ORTHOLOGUE AFUA_3G09210)"/>
    <property type="match status" value="1"/>
</dbReference>